<dbReference type="SUPFAM" id="SSF109640">
    <property type="entry name" value="KRAB domain (Kruppel-associated box)"/>
    <property type="match status" value="1"/>
</dbReference>
<dbReference type="GO" id="GO:0006355">
    <property type="term" value="P:regulation of DNA-templated transcription"/>
    <property type="evidence" value="ECO:0007669"/>
    <property type="project" value="InterPro"/>
</dbReference>
<evidence type="ECO:0000313" key="3">
    <source>
        <dbReference type="EMBL" id="KAJ1109136.1"/>
    </source>
</evidence>
<dbReference type="Proteomes" id="UP001066276">
    <property type="component" value="Chromosome 9"/>
</dbReference>
<dbReference type="PROSITE" id="PS50805">
    <property type="entry name" value="KRAB"/>
    <property type="match status" value="1"/>
</dbReference>
<feature type="region of interest" description="Disordered" evidence="1">
    <location>
        <begin position="298"/>
        <end position="328"/>
    </location>
</feature>
<dbReference type="PANTHER" id="PTHR23232">
    <property type="entry name" value="KRAB DOMAIN C2H2 ZINC FINGER"/>
    <property type="match status" value="1"/>
</dbReference>
<gene>
    <name evidence="3" type="ORF">NDU88_006501</name>
</gene>
<dbReference type="InterPro" id="IPR001909">
    <property type="entry name" value="KRAB"/>
</dbReference>
<evidence type="ECO:0000259" key="2">
    <source>
        <dbReference type="PROSITE" id="PS50805"/>
    </source>
</evidence>
<dbReference type="InterPro" id="IPR050169">
    <property type="entry name" value="Krueppel_C2H2_ZnF"/>
</dbReference>
<protein>
    <recommendedName>
        <fullName evidence="2">KRAB domain-containing protein</fullName>
    </recommendedName>
</protein>
<dbReference type="PANTHER" id="PTHR23232:SF168">
    <property type="entry name" value="KRAB DOMAIN-CONTAINING PROTEIN"/>
    <property type="match status" value="1"/>
</dbReference>
<dbReference type="InterPro" id="IPR036051">
    <property type="entry name" value="KRAB_dom_sf"/>
</dbReference>
<dbReference type="Gene3D" id="6.10.140.140">
    <property type="match status" value="1"/>
</dbReference>
<dbReference type="CDD" id="cd07765">
    <property type="entry name" value="KRAB_A-box"/>
    <property type="match status" value="1"/>
</dbReference>
<organism evidence="3 4">
    <name type="scientific">Pleurodeles waltl</name>
    <name type="common">Iberian ribbed newt</name>
    <dbReference type="NCBI Taxonomy" id="8319"/>
    <lineage>
        <taxon>Eukaryota</taxon>
        <taxon>Metazoa</taxon>
        <taxon>Chordata</taxon>
        <taxon>Craniata</taxon>
        <taxon>Vertebrata</taxon>
        <taxon>Euteleostomi</taxon>
        <taxon>Amphibia</taxon>
        <taxon>Batrachia</taxon>
        <taxon>Caudata</taxon>
        <taxon>Salamandroidea</taxon>
        <taxon>Salamandridae</taxon>
        <taxon>Pleurodelinae</taxon>
        <taxon>Pleurodeles</taxon>
    </lineage>
</organism>
<name>A0AAV7N0L1_PLEWA</name>
<dbReference type="AlphaFoldDB" id="A0AAV7N0L1"/>
<keyword evidence="4" id="KW-1185">Reference proteome</keyword>
<feature type="region of interest" description="Disordered" evidence="1">
    <location>
        <begin position="192"/>
        <end position="227"/>
    </location>
</feature>
<sequence length="328" mass="36757">MSLQHSDEDLFHDVSIYFSEEEWGLLHEWQKELYSNVMKEIHQALTALGPLIATTVFKLTAKEKLELYHGQDSMRNHEIHHLPGDVISSPDLLFRTHRAEELCLKHDQGSEGGVQRHCLSPGEDVDAACGPQPDPKTEDEPVPIFIDHLGAEVADSGANADTDTGLKVVSFRIKTEEDAYCLDYKNRTVTERNSVPAGDGPMSRKLKGGTSAKYTGNTTRGKALSEKSKMKMLHRSEKGPHYSSHIWSEMEGDTVMPSDNSGFRNNPAVVHFQQKAAKKPKLEKMDWDHLFTCQPNKEQTSQYSSVECEKTSNKDGMFASDVPSKWLA</sequence>
<feature type="domain" description="KRAB" evidence="2">
    <location>
        <begin position="9"/>
        <end position="84"/>
    </location>
</feature>
<accession>A0AAV7N0L1</accession>
<dbReference type="SMART" id="SM00349">
    <property type="entry name" value="KRAB"/>
    <property type="match status" value="1"/>
</dbReference>
<comment type="caution">
    <text evidence="3">The sequence shown here is derived from an EMBL/GenBank/DDBJ whole genome shotgun (WGS) entry which is preliminary data.</text>
</comment>
<dbReference type="Pfam" id="PF01352">
    <property type="entry name" value="KRAB"/>
    <property type="match status" value="1"/>
</dbReference>
<dbReference type="EMBL" id="JANPWB010000013">
    <property type="protein sequence ID" value="KAJ1109136.1"/>
    <property type="molecule type" value="Genomic_DNA"/>
</dbReference>
<evidence type="ECO:0000313" key="4">
    <source>
        <dbReference type="Proteomes" id="UP001066276"/>
    </source>
</evidence>
<reference evidence="3" key="1">
    <citation type="journal article" date="2022" name="bioRxiv">
        <title>Sequencing and chromosome-scale assembly of the giantPleurodeles waltlgenome.</title>
        <authorList>
            <person name="Brown T."/>
            <person name="Elewa A."/>
            <person name="Iarovenko S."/>
            <person name="Subramanian E."/>
            <person name="Araus A.J."/>
            <person name="Petzold A."/>
            <person name="Susuki M."/>
            <person name="Suzuki K.-i.T."/>
            <person name="Hayashi T."/>
            <person name="Toyoda A."/>
            <person name="Oliveira C."/>
            <person name="Osipova E."/>
            <person name="Leigh N.D."/>
            <person name="Simon A."/>
            <person name="Yun M.H."/>
        </authorList>
    </citation>
    <scope>NUCLEOTIDE SEQUENCE</scope>
    <source>
        <strain evidence="3">20211129_DDA</strain>
        <tissue evidence="3">Liver</tissue>
    </source>
</reference>
<proteinExistence type="predicted"/>
<evidence type="ECO:0000256" key="1">
    <source>
        <dbReference type="SAM" id="MobiDB-lite"/>
    </source>
</evidence>